<sequence length="39" mass="4321">MDAIKNGIDDAQEFRSRGNWNEVKGKQGAVGARRGAFNR</sequence>
<evidence type="ECO:0000313" key="1">
    <source>
        <dbReference type="EMBL" id="SMB98988.1"/>
    </source>
</evidence>
<dbReference type="Proteomes" id="UP000192266">
    <property type="component" value="Unassembled WGS sequence"/>
</dbReference>
<name>A0A1W1W063_9BACT</name>
<evidence type="ECO:0000313" key="2">
    <source>
        <dbReference type="Proteomes" id="UP000192266"/>
    </source>
</evidence>
<proteinExistence type="predicted"/>
<organism evidence="1 2">
    <name type="scientific">Hymenobacter roseosalivarius DSM 11622</name>
    <dbReference type="NCBI Taxonomy" id="645990"/>
    <lineage>
        <taxon>Bacteria</taxon>
        <taxon>Pseudomonadati</taxon>
        <taxon>Bacteroidota</taxon>
        <taxon>Cytophagia</taxon>
        <taxon>Cytophagales</taxon>
        <taxon>Hymenobacteraceae</taxon>
        <taxon>Hymenobacter</taxon>
    </lineage>
</organism>
<protein>
    <submittedName>
        <fullName evidence="1">Uncharacterized protein</fullName>
    </submittedName>
</protein>
<reference evidence="1 2" key="1">
    <citation type="submission" date="2017-04" db="EMBL/GenBank/DDBJ databases">
        <authorList>
            <person name="Afonso C.L."/>
            <person name="Miller P.J."/>
            <person name="Scott M.A."/>
            <person name="Spackman E."/>
            <person name="Goraichik I."/>
            <person name="Dimitrov K.M."/>
            <person name="Suarez D.L."/>
            <person name="Swayne D.E."/>
        </authorList>
    </citation>
    <scope>NUCLEOTIDE SEQUENCE [LARGE SCALE GENOMIC DNA]</scope>
    <source>
        <strain evidence="1 2">DSM 11622</strain>
    </source>
</reference>
<keyword evidence="2" id="KW-1185">Reference proteome</keyword>
<dbReference type="EMBL" id="FWWW01000089">
    <property type="protein sequence ID" value="SMB98988.1"/>
    <property type="molecule type" value="Genomic_DNA"/>
</dbReference>
<accession>A0A1W1W063</accession>
<dbReference type="AlphaFoldDB" id="A0A1W1W063"/>
<gene>
    <name evidence="1" type="ORF">SAMN00120144_3791</name>
</gene>